<keyword evidence="2" id="KW-0677">Repeat</keyword>
<name>A1ZU03_MICM2</name>
<dbReference type="PANTHER" id="PTHR44156">
    <property type="entry name" value="SUPERNUMERARY LIMBS, ISOFORM B-RELATED"/>
    <property type="match status" value="1"/>
</dbReference>
<feature type="repeat" description="WD" evidence="3">
    <location>
        <begin position="358"/>
        <end position="392"/>
    </location>
</feature>
<feature type="repeat" description="WD" evidence="3">
    <location>
        <begin position="276"/>
        <end position="309"/>
    </location>
</feature>
<dbReference type="InterPro" id="IPR036322">
    <property type="entry name" value="WD40_repeat_dom_sf"/>
</dbReference>
<feature type="signal peptide" evidence="4">
    <location>
        <begin position="1"/>
        <end position="28"/>
    </location>
</feature>
<dbReference type="OrthoDB" id="1492850at2"/>
<feature type="repeat" description="WD" evidence="3">
    <location>
        <begin position="317"/>
        <end position="351"/>
    </location>
</feature>
<protein>
    <submittedName>
        <fullName evidence="5">WD-40 repeat</fullName>
    </submittedName>
</protein>
<dbReference type="InterPro" id="IPR053299">
    <property type="entry name" value="ASTRA_WD_repeat"/>
</dbReference>
<dbReference type="InterPro" id="IPR019775">
    <property type="entry name" value="WD40_repeat_CS"/>
</dbReference>
<feature type="repeat" description="WD" evidence="3">
    <location>
        <begin position="481"/>
        <end position="522"/>
    </location>
</feature>
<organism evidence="5 6">
    <name type="scientific">Microscilla marina ATCC 23134</name>
    <dbReference type="NCBI Taxonomy" id="313606"/>
    <lineage>
        <taxon>Bacteria</taxon>
        <taxon>Pseudomonadati</taxon>
        <taxon>Bacteroidota</taxon>
        <taxon>Cytophagia</taxon>
        <taxon>Cytophagales</taxon>
        <taxon>Microscillaceae</taxon>
        <taxon>Microscilla</taxon>
    </lineage>
</organism>
<dbReference type="Pfam" id="PF00400">
    <property type="entry name" value="WD40"/>
    <property type="match status" value="7"/>
</dbReference>
<dbReference type="PROSITE" id="PS50082">
    <property type="entry name" value="WD_REPEATS_2"/>
    <property type="match status" value="7"/>
</dbReference>
<evidence type="ECO:0000313" key="5">
    <source>
        <dbReference type="EMBL" id="EAY26116.1"/>
    </source>
</evidence>
<dbReference type="AlphaFoldDB" id="A1ZU03"/>
<dbReference type="eggNOG" id="COG2319">
    <property type="taxonomic scope" value="Bacteria"/>
</dbReference>
<keyword evidence="4" id="KW-0732">Signal</keyword>
<dbReference type="Gene3D" id="2.130.10.10">
    <property type="entry name" value="YVTN repeat-like/Quinoprotein amine dehydrogenase"/>
    <property type="match status" value="2"/>
</dbReference>
<dbReference type="SMART" id="SM00320">
    <property type="entry name" value="WD40"/>
    <property type="match status" value="7"/>
</dbReference>
<dbReference type="PROSITE" id="PS00678">
    <property type="entry name" value="WD_REPEATS_1"/>
    <property type="match status" value="1"/>
</dbReference>
<accession>A1ZU03</accession>
<feature type="repeat" description="WD" evidence="3">
    <location>
        <begin position="440"/>
        <end position="472"/>
    </location>
</feature>
<feature type="repeat" description="WD" evidence="3">
    <location>
        <begin position="399"/>
        <end position="433"/>
    </location>
</feature>
<dbReference type="InterPro" id="IPR001680">
    <property type="entry name" value="WD40_rpt"/>
</dbReference>
<reference evidence="5 6" key="1">
    <citation type="submission" date="2007-01" db="EMBL/GenBank/DDBJ databases">
        <authorList>
            <person name="Haygood M."/>
            <person name="Podell S."/>
            <person name="Anderson C."/>
            <person name="Hopkinson B."/>
            <person name="Roe K."/>
            <person name="Barbeau K."/>
            <person name="Gaasterland T."/>
            <person name="Ferriera S."/>
            <person name="Johnson J."/>
            <person name="Kravitz S."/>
            <person name="Beeson K."/>
            <person name="Sutton G."/>
            <person name="Rogers Y.-H."/>
            <person name="Friedman R."/>
            <person name="Frazier M."/>
            <person name="Venter J.C."/>
        </authorList>
    </citation>
    <scope>NUCLEOTIDE SEQUENCE [LARGE SCALE GENOMIC DNA]</scope>
    <source>
        <strain evidence="5 6">ATCC 23134</strain>
    </source>
</reference>
<evidence type="ECO:0000256" key="4">
    <source>
        <dbReference type="SAM" id="SignalP"/>
    </source>
</evidence>
<dbReference type="Proteomes" id="UP000004095">
    <property type="component" value="Unassembled WGS sequence"/>
</dbReference>
<keyword evidence="1 3" id="KW-0853">WD repeat</keyword>
<gene>
    <name evidence="5" type="ORF">M23134_05989</name>
</gene>
<evidence type="ECO:0000256" key="1">
    <source>
        <dbReference type="ARBA" id="ARBA00022574"/>
    </source>
</evidence>
<feature type="repeat" description="WD" evidence="3">
    <location>
        <begin position="522"/>
        <end position="553"/>
    </location>
</feature>
<evidence type="ECO:0000256" key="3">
    <source>
        <dbReference type="PROSITE-ProRule" id="PRU00221"/>
    </source>
</evidence>
<keyword evidence="6" id="KW-1185">Reference proteome</keyword>
<comment type="caution">
    <text evidence="5">The sequence shown here is derived from an EMBL/GenBank/DDBJ whole genome shotgun (WGS) entry which is preliminary data.</text>
</comment>
<dbReference type="PRINTS" id="PR00320">
    <property type="entry name" value="GPROTEINBRPT"/>
</dbReference>
<dbReference type="PROSITE" id="PS50294">
    <property type="entry name" value="WD_REPEATS_REGION"/>
    <property type="match status" value="7"/>
</dbReference>
<evidence type="ECO:0000313" key="6">
    <source>
        <dbReference type="Proteomes" id="UP000004095"/>
    </source>
</evidence>
<feature type="chain" id="PRO_5002641915" evidence="4">
    <location>
        <begin position="29"/>
        <end position="743"/>
    </location>
</feature>
<dbReference type="InterPro" id="IPR020472">
    <property type="entry name" value="WD40_PAC1"/>
</dbReference>
<sequence length="743" mass="82444">MMKMLKKVVIINILVFFIQVCTTQSSQAPSKATFKSFDVSYASAGVDVSKEENVSFKNGTNIKVPVNAFVDASGATVKGKVNIEYRELKNASEIVASGIPTNYANDKKQQFETEGVIEVRAKSNGKQVYLAKNKTIEVKLPKEVAAGQNLYYLEEGGGKSSSLLHNPFISQAYAQSENDKRRWVLVHQGVASPGGTPPANRTDTTPTTNIRKKESFKLKLNLSASPELAKYRNTRWAFAGKNEAQNPTTEANQWVLNETWDRMELVQALFAPNVVLKGHQKAVATAVFSPNGSYLVTASSDKTAKVWSVTGRLIATLRGHKDFIRTAVFSKNNQYIVTASGDNTAKIWSTRGQLLHTLSGHTNSVYSASFSPDGKKVITGSEDGTAKIWSFDGKLLKTLTGHRKAVYSTEFSPNGKYVLTASADKTAKVWSLDGKIIRDLKRHRRAIFSARFSPNGSKIVTASADRTARIWSFTGRQLHRLKGHRKAVYAATFSPNGQYILTASEDNTAKLWDVQGTKVSTLKSENSPFSYAVFSPNGRYILTASKDNTAKLWTKPDLAANTPYQLELSNNQKVFQTTIKILPATTQETASVERGDTSNTDVVTTPIQKSTEEVVVTGKTIKVNRCGYYSFARPIRDKNTITMRAQFKVDGKKLNNATIYLISGKNDKVVTKFGKYEWRNFRFNPGERNQILAILPDDRVATLGRKDFSKIPVQQIIKNKKYVFDLSKKSKVKSLKVLKQLLQ</sequence>
<dbReference type="CDD" id="cd00200">
    <property type="entry name" value="WD40"/>
    <property type="match status" value="1"/>
</dbReference>
<proteinExistence type="predicted"/>
<dbReference type="EMBL" id="AAWS01000038">
    <property type="protein sequence ID" value="EAY26116.1"/>
    <property type="molecule type" value="Genomic_DNA"/>
</dbReference>
<evidence type="ECO:0000256" key="2">
    <source>
        <dbReference type="ARBA" id="ARBA00022737"/>
    </source>
</evidence>
<dbReference type="SUPFAM" id="SSF50978">
    <property type="entry name" value="WD40 repeat-like"/>
    <property type="match status" value="1"/>
</dbReference>
<dbReference type="InterPro" id="IPR015943">
    <property type="entry name" value="WD40/YVTN_repeat-like_dom_sf"/>
</dbReference>